<dbReference type="EMBL" id="CP046401">
    <property type="protein sequence ID" value="QGY46890.1"/>
    <property type="molecule type" value="Genomic_DNA"/>
</dbReference>
<gene>
    <name evidence="2" type="ORF">GM418_25490</name>
</gene>
<sequence length="140" mass="16273">MKRIVFAFALSNENIFINNIFGDADKFAIYQFSDGELIFIDEFQNPVPNPGNIDIKEKRERIVSFLKSKDVTVLVSKQFSKNLRLVTDDFIPVLIEKENPEQVVEILNKNMKWIKDELKNRKSGHMLFRINTGVLKLAIK</sequence>
<accession>A0A6I6K0C1</accession>
<name>A0A6I6K0C1_9BACT</name>
<dbReference type="SUPFAM" id="SSF53146">
    <property type="entry name" value="Nitrogenase accessory factor-like"/>
    <property type="match status" value="1"/>
</dbReference>
<evidence type="ECO:0000313" key="2">
    <source>
        <dbReference type="EMBL" id="QGY46890.1"/>
    </source>
</evidence>
<dbReference type="InterPro" id="IPR036105">
    <property type="entry name" value="DiNase_FeMo-co_biosyn_sf"/>
</dbReference>
<feature type="domain" description="Dinitrogenase iron-molybdenum cofactor biosynthesis" evidence="1">
    <location>
        <begin position="16"/>
        <end position="104"/>
    </location>
</feature>
<dbReference type="Proteomes" id="UP000428260">
    <property type="component" value="Chromosome"/>
</dbReference>
<dbReference type="Gene3D" id="3.30.420.130">
    <property type="entry name" value="Dinitrogenase iron-molybdenum cofactor biosynthesis domain"/>
    <property type="match status" value="1"/>
</dbReference>
<organism evidence="2 3">
    <name type="scientific">Maribellus comscasis</name>
    <dbReference type="NCBI Taxonomy" id="2681766"/>
    <lineage>
        <taxon>Bacteria</taxon>
        <taxon>Pseudomonadati</taxon>
        <taxon>Bacteroidota</taxon>
        <taxon>Bacteroidia</taxon>
        <taxon>Marinilabiliales</taxon>
        <taxon>Prolixibacteraceae</taxon>
        <taxon>Maribellus</taxon>
    </lineage>
</organism>
<reference evidence="2 3" key="1">
    <citation type="submission" date="2019-11" db="EMBL/GenBank/DDBJ databases">
        <authorList>
            <person name="Zheng R.K."/>
            <person name="Sun C.M."/>
        </authorList>
    </citation>
    <scope>NUCLEOTIDE SEQUENCE [LARGE SCALE GENOMIC DNA]</scope>
    <source>
        <strain evidence="2 3">WC007</strain>
    </source>
</reference>
<dbReference type="KEGG" id="mcos:GM418_25490"/>
<dbReference type="Pfam" id="PF02579">
    <property type="entry name" value="Nitro_FeMo-Co"/>
    <property type="match status" value="1"/>
</dbReference>
<proteinExistence type="predicted"/>
<evidence type="ECO:0000313" key="3">
    <source>
        <dbReference type="Proteomes" id="UP000428260"/>
    </source>
</evidence>
<protein>
    <recommendedName>
        <fullName evidence="1">Dinitrogenase iron-molybdenum cofactor biosynthesis domain-containing protein</fullName>
    </recommendedName>
</protein>
<evidence type="ECO:0000259" key="1">
    <source>
        <dbReference type="Pfam" id="PF02579"/>
    </source>
</evidence>
<dbReference type="RefSeq" id="WP_158870232.1">
    <property type="nucleotide sequence ID" value="NZ_CP046401.1"/>
</dbReference>
<keyword evidence="3" id="KW-1185">Reference proteome</keyword>
<dbReference type="InterPro" id="IPR003731">
    <property type="entry name" value="Di-Nase_FeMo-co_biosynth"/>
</dbReference>
<dbReference type="AlphaFoldDB" id="A0A6I6K0C1"/>